<dbReference type="Pfam" id="PF02353">
    <property type="entry name" value="CMAS"/>
    <property type="match status" value="1"/>
</dbReference>
<gene>
    <name evidence="7" type="ORF">DT594_12010</name>
</gene>
<dbReference type="PIRSF" id="PIRSF003085">
    <property type="entry name" value="CMAS"/>
    <property type="match status" value="1"/>
</dbReference>
<feature type="active site" evidence="6">
    <location>
        <position position="359"/>
    </location>
</feature>
<evidence type="ECO:0000256" key="1">
    <source>
        <dbReference type="ARBA" id="ARBA00010815"/>
    </source>
</evidence>
<dbReference type="RefSeq" id="WP_149332886.1">
    <property type="nucleotide sequence ID" value="NZ_QOVF01000003.1"/>
</dbReference>
<dbReference type="InterPro" id="IPR003333">
    <property type="entry name" value="CMAS"/>
</dbReference>
<accession>A0A7V7KWJ3</accession>
<keyword evidence="5" id="KW-0443">Lipid metabolism</keyword>
<keyword evidence="8" id="KW-1185">Reference proteome</keyword>
<evidence type="ECO:0000256" key="5">
    <source>
        <dbReference type="ARBA" id="ARBA00023098"/>
    </source>
</evidence>
<comment type="caution">
    <text evidence="7">The sequence shown here is derived from an EMBL/GenBank/DDBJ whole genome shotgun (WGS) entry which is preliminary data.</text>
</comment>
<dbReference type="GO" id="GO:0032259">
    <property type="term" value="P:methylation"/>
    <property type="evidence" value="ECO:0007669"/>
    <property type="project" value="UniProtKB-KW"/>
</dbReference>
<comment type="similarity">
    <text evidence="1">Belongs to the CFA/CMAS family.</text>
</comment>
<dbReference type="Gene3D" id="3.40.50.150">
    <property type="entry name" value="Vaccinia Virus protein VP39"/>
    <property type="match status" value="1"/>
</dbReference>
<evidence type="ECO:0000256" key="6">
    <source>
        <dbReference type="PIRSR" id="PIRSR003085-1"/>
    </source>
</evidence>
<organism evidence="7 8">
    <name type="scientific">Halopseudomonas laoshanensis</name>
    <dbReference type="NCBI Taxonomy" id="2268758"/>
    <lineage>
        <taxon>Bacteria</taxon>
        <taxon>Pseudomonadati</taxon>
        <taxon>Pseudomonadota</taxon>
        <taxon>Gammaproteobacteria</taxon>
        <taxon>Pseudomonadales</taxon>
        <taxon>Pseudomonadaceae</taxon>
        <taxon>Halopseudomonas</taxon>
    </lineage>
</organism>
<protein>
    <submittedName>
        <fullName evidence="7">Methyltransferase domain-containing protein</fullName>
    </submittedName>
</protein>
<dbReference type="PANTHER" id="PTHR43667:SF1">
    <property type="entry name" value="CYCLOPROPANE-FATTY-ACYL-PHOSPHOLIPID SYNTHASE"/>
    <property type="match status" value="1"/>
</dbReference>
<dbReference type="PANTHER" id="PTHR43667">
    <property type="entry name" value="CYCLOPROPANE-FATTY-ACYL-PHOSPHOLIPID SYNTHASE"/>
    <property type="match status" value="1"/>
</dbReference>
<dbReference type="OrthoDB" id="9782855at2"/>
<keyword evidence="2 7" id="KW-0489">Methyltransferase</keyword>
<keyword evidence="4" id="KW-0949">S-adenosyl-L-methionine</keyword>
<dbReference type="GO" id="GO:0008610">
    <property type="term" value="P:lipid biosynthetic process"/>
    <property type="evidence" value="ECO:0007669"/>
    <property type="project" value="InterPro"/>
</dbReference>
<evidence type="ECO:0000256" key="3">
    <source>
        <dbReference type="ARBA" id="ARBA00022679"/>
    </source>
</evidence>
<evidence type="ECO:0000313" key="7">
    <source>
        <dbReference type="EMBL" id="KAA0694033.1"/>
    </source>
</evidence>
<dbReference type="AlphaFoldDB" id="A0A7V7KWJ3"/>
<dbReference type="CDD" id="cd02440">
    <property type="entry name" value="AdoMet_MTases"/>
    <property type="match status" value="1"/>
</dbReference>
<sequence>MLTQLSESLSKLKLPLRVSLAGGPSLDLGPDPRVTLEILDPLLLNDLRQPSLDKLGEAFIDQRMEVRGPIMDVVEIADHLSMGLLGDNSEPVCSRTTHDKAMDAEAIAYHYDISNDFYRLWLDPEMVYSCAYFRDPLHDSLAQAQINKLDHLCRKLRLKPGERLLDVGCGWGGLARHAARHYGVSVYGITLSKEQLELAREKNAEQGLEDSIELQLQDYRDLPGDQAFDKVVSVGMFEHVGHANLQHYFKMLYDQVKPGGLVMNHGITAKYVDGRPVSRGAGTFIGRYVFPHGELPHLSTAIASMSEEGLEVVDVESLRLHYARTLEHWSTNLEARLEEARALVSDKTLRIWRIYLAGCAYGFRKNWMNIHQILAVKPLPGGQHHLPWTRDDIYS</sequence>
<reference evidence="7 8" key="1">
    <citation type="submission" date="2018-07" db="EMBL/GenBank/DDBJ databases">
        <title>Pseudomonas laoshanensis sp. nov., isolated from soil.</title>
        <authorList>
            <person name="Sun J."/>
            <person name="Yu L."/>
            <person name="Wang M."/>
            <person name="Zhang C."/>
        </authorList>
    </citation>
    <scope>NUCLEOTIDE SEQUENCE [LARGE SCALE GENOMIC DNA]</scope>
    <source>
        <strain evidence="7 8">Y22</strain>
    </source>
</reference>
<dbReference type="GO" id="GO:0008168">
    <property type="term" value="F:methyltransferase activity"/>
    <property type="evidence" value="ECO:0007669"/>
    <property type="project" value="UniProtKB-KW"/>
</dbReference>
<proteinExistence type="inferred from homology"/>
<dbReference type="InterPro" id="IPR050723">
    <property type="entry name" value="CFA/CMAS"/>
</dbReference>
<dbReference type="Proteomes" id="UP000463138">
    <property type="component" value="Unassembled WGS sequence"/>
</dbReference>
<keyword evidence="3 7" id="KW-0808">Transferase</keyword>
<evidence type="ECO:0000256" key="2">
    <source>
        <dbReference type="ARBA" id="ARBA00022603"/>
    </source>
</evidence>
<evidence type="ECO:0000313" key="8">
    <source>
        <dbReference type="Proteomes" id="UP000463138"/>
    </source>
</evidence>
<dbReference type="SUPFAM" id="SSF53335">
    <property type="entry name" value="S-adenosyl-L-methionine-dependent methyltransferases"/>
    <property type="match status" value="1"/>
</dbReference>
<name>A0A7V7KWJ3_9GAMM</name>
<evidence type="ECO:0000256" key="4">
    <source>
        <dbReference type="ARBA" id="ARBA00022691"/>
    </source>
</evidence>
<dbReference type="InterPro" id="IPR029063">
    <property type="entry name" value="SAM-dependent_MTases_sf"/>
</dbReference>
<dbReference type="InterPro" id="IPR048027">
    <property type="entry name" value="CfaB-like"/>
</dbReference>
<dbReference type="EMBL" id="QOVF01000003">
    <property type="protein sequence ID" value="KAA0694033.1"/>
    <property type="molecule type" value="Genomic_DNA"/>
</dbReference>
<dbReference type="NCBIfam" id="NF040703">
    <property type="entry name" value="cyclopro_CfaB"/>
    <property type="match status" value="1"/>
</dbReference>